<organism evidence="4 5">
    <name type="scientific">Coemansia asiatica</name>
    <dbReference type="NCBI Taxonomy" id="1052880"/>
    <lineage>
        <taxon>Eukaryota</taxon>
        <taxon>Fungi</taxon>
        <taxon>Fungi incertae sedis</taxon>
        <taxon>Zoopagomycota</taxon>
        <taxon>Kickxellomycotina</taxon>
        <taxon>Kickxellomycetes</taxon>
        <taxon>Kickxellales</taxon>
        <taxon>Kickxellaceae</taxon>
        <taxon>Coemansia</taxon>
    </lineage>
</organism>
<dbReference type="PANTHER" id="PTHR45994">
    <property type="entry name" value="FI21225P1"/>
    <property type="match status" value="1"/>
</dbReference>
<feature type="compositionally biased region" description="Low complexity" evidence="3">
    <location>
        <begin position="670"/>
        <end position="679"/>
    </location>
</feature>
<dbReference type="InterPro" id="IPR016024">
    <property type="entry name" value="ARM-type_fold"/>
</dbReference>
<evidence type="ECO:0000313" key="4">
    <source>
        <dbReference type="EMBL" id="KAJ1645898.1"/>
    </source>
</evidence>
<keyword evidence="2" id="KW-0963">Cytoplasm</keyword>
<dbReference type="SUPFAM" id="SSF48371">
    <property type="entry name" value="ARM repeat"/>
    <property type="match status" value="1"/>
</dbReference>
<name>A0A9W8CJK2_9FUNG</name>
<evidence type="ECO:0000256" key="1">
    <source>
        <dbReference type="ARBA" id="ARBA00004496"/>
    </source>
</evidence>
<dbReference type="EMBL" id="JANBOH010000084">
    <property type="protein sequence ID" value="KAJ1645898.1"/>
    <property type="molecule type" value="Genomic_DNA"/>
</dbReference>
<dbReference type="PANTHER" id="PTHR45994:SF1">
    <property type="entry name" value="FI21225P1"/>
    <property type="match status" value="1"/>
</dbReference>
<keyword evidence="5" id="KW-1185">Reference proteome</keyword>
<reference evidence="4" key="1">
    <citation type="submission" date="2022-07" db="EMBL/GenBank/DDBJ databases">
        <title>Phylogenomic reconstructions and comparative analyses of Kickxellomycotina fungi.</title>
        <authorList>
            <person name="Reynolds N.K."/>
            <person name="Stajich J.E."/>
            <person name="Barry K."/>
            <person name="Grigoriev I.V."/>
            <person name="Crous P."/>
            <person name="Smith M.E."/>
        </authorList>
    </citation>
    <scope>NUCLEOTIDE SEQUENCE</scope>
    <source>
        <strain evidence="4">NBRC 105413</strain>
    </source>
</reference>
<dbReference type="GO" id="GO:0051879">
    <property type="term" value="F:Hsp90 protein binding"/>
    <property type="evidence" value="ECO:0007669"/>
    <property type="project" value="TreeGrafter"/>
</dbReference>
<accession>A0A9W8CJK2</accession>
<gene>
    <name evidence="4" type="primary">SHE4</name>
    <name evidence="4" type="ORF">LPJ64_002559</name>
</gene>
<proteinExistence type="predicted"/>
<feature type="compositionally biased region" description="Basic and acidic residues" evidence="3">
    <location>
        <begin position="972"/>
        <end position="987"/>
    </location>
</feature>
<evidence type="ECO:0000256" key="3">
    <source>
        <dbReference type="SAM" id="MobiDB-lite"/>
    </source>
</evidence>
<protein>
    <submittedName>
        <fullName evidence="4">SWI5-dependent HO expression protein 4</fullName>
    </submittedName>
</protein>
<evidence type="ECO:0000313" key="5">
    <source>
        <dbReference type="Proteomes" id="UP001145021"/>
    </source>
</evidence>
<dbReference type="Proteomes" id="UP001145021">
    <property type="component" value="Unassembled WGS sequence"/>
</dbReference>
<dbReference type="InterPro" id="IPR011989">
    <property type="entry name" value="ARM-like"/>
</dbReference>
<feature type="compositionally biased region" description="Acidic residues" evidence="3">
    <location>
        <begin position="958"/>
        <end position="971"/>
    </location>
</feature>
<dbReference type="GO" id="GO:0005737">
    <property type="term" value="C:cytoplasm"/>
    <property type="evidence" value="ECO:0007669"/>
    <property type="project" value="UniProtKB-SubCell"/>
</dbReference>
<comment type="subcellular location">
    <subcellularLocation>
        <location evidence="1">Cytoplasm</location>
    </subcellularLocation>
</comment>
<comment type="caution">
    <text evidence="4">The sequence shown here is derived from an EMBL/GenBank/DDBJ whole genome shotgun (WGS) entry which is preliminary data.</text>
</comment>
<sequence length="1125" mass="121314">MTTLSDTKTSAGPKVIESGSSRAKLQLDIDSITKKLQSNPSELDPTQLLLQRAQLYADIGNEAGAQADITQAASLVKDPKHALPENIAAVERAFREITISGASHSLYKDSFASKQDEELVDMVVQKTNSKGSFDSSLVGMLNALEARIERKKKALQSSHLCKLVDTFHLIISDEKKIADGKDKTLRALASCISASFAKLSQTRKSTTNIQSPIKDSALSNILSHIIDTWKSHESDGWFKQTACRYGASMYASAVYALVATSEIDPDTELAQVSKALKDAYSFFINQIWLVGTLSTAPAEIKDVIQGALRLLTGHRPLFTFKFTSASQSAKDNAASPFVRLLSMLGQKVDETRSMALLLSSQLINAASEPLNSTLFPGFDAKAARTSSTQKSLPLALVQLRTIATRVLDSWIQSTMQAERARGLLALASLYEAGVGSSISSELWLKDGWVEDLWDQGEFDKPETQLALVRLADACGTDSKVGSLMKKAGNGLVQELVRKGNSSKSTGSSDSVALDLVDSAAVVLAKWSGVSAVSSANPSNLATAAVSAAAASQLDSNVDDLENKTPALEDADPIQLVDLHTKRILELCSKDVSDKNAADSVQRATEALGYLCLKPKIKEYLIQNDSLLRSLLSYTQKTKVPGLVFSATMLIRNLTQYRPVLSEEQKRIQQLQRLSSRAQQPKQPKRQSGKKETVTDVADEDEEANKYDSSEHVSKRSVAVCKAGCLSMLVTSVQPARRPSDNLKDAVAEIMVSLAATQALRGLIVQQGGVRTLLSLLTSDAPKAAKDVYDKADNGNNSAKLPQALRQQRDKNIAFALAKIAISVPPHLAFQDPREIVRLLLSLLAEETETQALLMKFEALLALTNLAGAQPGSAHDVRGYMANDLNGISLIEMVVLSDHALVRRAATELICNLVYEPSVFERFTKNADSCVPPPSAAGSGAHGSELLSERVPSGIVELSNDDDNDEDEDDDGDDKHSNDKKSKQKKGDAYRTQRLHLLVALSDVDDTATRSAAAGALAVLSSDPRCCRYLFLAHPRASDVLLGLLSDDSGADADANDDAQRGATSLTTAFKHRVAVIWANAANSGDFRVIESLRSQPRVLASLREMATDSAMPYYGAAKSALEKIA</sequence>
<feature type="region of interest" description="Disordered" evidence="3">
    <location>
        <begin position="955"/>
        <end position="987"/>
    </location>
</feature>
<evidence type="ECO:0000256" key="2">
    <source>
        <dbReference type="ARBA" id="ARBA00022490"/>
    </source>
</evidence>
<feature type="region of interest" description="Disordered" evidence="3">
    <location>
        <begin position="670"/>
        <end position="710"/>
    </location>
</feature>
<dbReference type="Gene3D" id="1.25.10.10">
    <property type="entry name" value="Leucine-rich Repeat Variant"/>
    <property type="match status" value="1"/>
</dbReference>
<dbReference type="AlphaFoldDB" id="A0A9W8CJK2"/>